<dbReference type="InterPro" id="IPR006439">
    <property type="entry name" value="HAD-SF_hydro_IA"/>
</dbReference>
<dbReference type="Proteomes" id="UP000515728">
    <property type="component" value="Chromosome"/>
</dbReference>
<dbReference type="InterPro" id="IPR023198">
    <property type="entry name" value="PGP-like_dom2"/>
</dbReference>
<dbReference type="SUPFAM" id="SSF56784">
    <property type="entry name" value="HAD-like"/>
    <property type="match status" value="1"/>
</dbReference>
<dbReference type="PANTHER" id="PTHR43316:SF3">
    <property type="entry name" value="HALOACID DEHALOGENASE, TYPE II (AFU_ORTHOLOGUE AFUA_2G07750)-RELATED"/>
    <property type="match status" value="1"/>
</dbReference>
<gene>
    <name evidence="3" type="ORF">H6H00_07980</name>
</gene>
<dbReference type="GO" id="GO:0019120">
    <property type="term" value="F:hydrolase activity, acting on acid halide bonds, in C-halide compounds"/>
    <property type="evidence" value="ECO:0007669"/>
    <property type="project" value="InterPro"/>
</dbReference>
<dbReference type="InterPro" id="IPR006328">
    <property type="entry name" value="2-HAD"/>
</dbReference>
<dbReference type="InterPro" id="IPR036412">
    <property type="entry name" value="HAD-like_sf"/>
</dbReference>
<dbReference type="SFLD" id="SFLDS00003">
    <property type="entry name" value="Haloacid_Dehalogenase"/>
    <property type="match status" value="1"/>
</dbReference>
<evidence type="ECO:0000313" key="3">
    <source>
        <dbReference type="EMBL" id="QNG53847.1"/>
    </source>
</evidence>
<evidence type="ECO:0000256" key="2">
    <source>
        <dbReference type="ARBA" id="ARBA00022801"/>
    </source>
</evidence>
<dbReference type="AlphaFoldDB" id="A0A7G7MM36"/>
<evidence type="ECO:0000256" key="1">
    <source>
        <dbReference type="ARBA" id="ARBA00008106"/>
    </source>
</evidence>
<dbReference type="SFLD" id="SFLDG01129">
    <property type="entry name" value="C1.5:_HAD__Beta-PGM__Phosphata"/>
    <property type="match status" value="1"/>
</dbReference>
<protein>
    <submittedName>
        <fullName evidence="3">Haloacid dehalogenase type II</fullName>
    </submittedName>
</protein>
<dbReference type="Pfam" id="PF00702">
    <property type="entry name" value="Hydrolase"/>
    <property type="match status" value="1"/>
</dbReference>
<name>A0A7G7MM36_9PSEU</name>
<evidence type="ECO:0000313" key="4">
    <source>
        <dbReference type="Proteomes" id="UP000515728"/>
    </source>
</evidence>
<dbReference type="InterPro" id="IPR023214">
    <property type="entry name" value="HAD_sf"/>
</dbReference>
<proteinExistence type="inferred from homology"/>
<keyword evidence="2" id="KW-0378">Hydrolase</keyword>
<dbReference type="CDD" id="cd02588">
    <property type="entry name" value="HAD_L2-DEX"/>
    <property type="match status" value="1"/>
</dbReference>
<dbReference type="KEGG" id="ppel:H6H00_07980"/>
<organism evidence="3 4">
    <name type="scientific">Pseudonocardia petroleophila</name>
    <dbReference type="NCBI Taxonomy" id="37331"/>
    <lineage>
        <taxon>Bacteria</taxon>
        <taxon>Bacillati</taxon>
        <taxon>Actinomycetota</taxon>
        <taxon>Actinomycetes</taxon>
        <taxon>Pseudonocardiales</taxon>
        <taxon>Pseudonocardiaceae</taxon>
        <taxon>Pseudonocardia</taxon>
    </lineage>
</organism>
<keyword evidence="4" id="KW-1185">Reference proteome</keyword>
<comment type="similarity">
    <text evidence="1">Belongs to the HAD-like hydrolase superfamily. S-2-haloalkanoic acid dehalogenase family.</text>
</comment>
<dbReference type="NCBIfam" id="TIGR01493">
    <property type="entry name" value="HAD-SF-IA-v2"/>
    <property type="match status" value="1"/>
</dbReference>
<dbReference type="Gene3D" id="3.40.50.1000">
    <property type="entry name" value="HAD superfamily/HAD-like"/>
    <property type="match status" value="1"/>
</dbReference>
<dbReference type="EMBL" id="CP060131">
    <property type="protein sequence ID" value="QNG53847.1"/>
    <property type="molecule type" value="Genomic_DNA"/>
</dbReference>
<dbReference type="RefSeq" id="WP_185720673.1">
    <property type="nucleotide sequence ID" value="NZ_BAAAWI010000001.1"/>
</dbReference>
<dbReference type="NCBIfam" id="TIGR01428">
    <property type="entry name" value="HAD_type_II"/>
    <property type="match status" value="1"/>
</dbReference>
<sequence length="230" mass="24976">MDVRALVFDVFGTVVDWRSGVAAEVTRLLGPGVDAGAFADAWRGHYLPSMDRVRRGKRPWTGLDGLHRASLDELLDEFGVPATPEDVRVELVHAWHRLDPWPDSVEGLQRLRSRFVVATLSNGNVSLLVDMARHGGLPWDTVLSAELFGHYKPDAEVYDGAARLLDVVPGQVLMVAAHLDDLAAARGRGMRTAYVHRPDEKGPGTAIAESDPAADVSVGSLVELAERLAC</sequence>
<reference evidence="3 4" key="1">
    <citation type="submission" date="2020-08" db="EMBL/GenBank/DDBJ databases">
        <authorList>
            <person name="Mo P."/>
        </authorList>
    </citation>
    <scope>NUCLEOTIDE SEQUENCE [LARGE SCALE GENOMIC DNA]</scope>
    <source>
        <strain evidence="3 4">CGMCC 4.1532</strain>
    </source>
</reference>
<dbReference type="InterPro" id="IPR051540">
    <property type="entry name" value="S-2-haloacid_dehalogenase"/>
</dbReference>
<accession>A0A7G7MM36</accession>
<dbReference type="PRINTS" id="PR00413">
    <property type="entry name" value="HADHALOGNASE"/>
</dbReference>
<dbReference type="Gene3D" id="1.10.150.240">
    <property type="entry name" value="Putative phosphatase, domain 2"/>
    <property type="match status" value="1"/>
</dbReference>
<dbReference type="PANTHER" id="PTHR43316">
    <property type="entry name" value="HYDROLASE, HALOACID DELAHOGENASE-RELATED"/>
    <property type="match status" value="1"/>
</dbReference>